<protein>
    <recommendedName>
        <fullName evidence="2">adenosylhomocysteine nucleosidase</fullName>
        <ecNumber evidence="2">3.2.2.9</ecNumber>
    </recommendedName>
</protein>
<dbReference type="NCBIfam" id="NF004079">
    <property type="entry name" value="PRK05584.1"/>
    <property type="match status" value="1"/>
</dbReference>
<dbReference type="OrthoDB" id="9792278at2"/>
<dbReference type="EMBL" id="CP002105">
    <property type="protein sequence ID" value="ADL12416.1"/>
    <property type="molecule type" value="Genomic_DNA"/>
</dbReference>
<keyword evidence="7" id="KW-0326">Glycosidase</keyword>
<dbReference type="RefSeq" id="WP_013277862.1">
    <property type="nucleotide sequence ID" value="NC_014378.1"/>
</dbReference>
<dbReference type="CDD" id="cd09008">
    <property type="entry name" value="MTAN"/>
    <property type="match status" value="1"/>
</dbReference>
<dbReference type="GO" id="GO:0008782">
    <property type="term" value="F:adenosylhomocysteine nucleosidase activity"/>
    <property type="evidence" value="ECO:0007669"/>
    <property type="project" value="UniProtKB-EC"/>
</dbReference>
<dbReference type="GO" id="GO:0009164">
    <property type="term" value="P:nucleoside catabolic process"/>
    <property type="evidence" value="ECO:0007669"/>
    <property type="project" value="InterPro"/>
</dbReference>
<dbReference type="Gene3D" id="3.40.50.1580">
    <property type="entry name" value="Nucleoside phosphorylase domain"/>
    <property type="match status" value="1"/>
</dbReference>
<evidence type="ECO:0000313" key="7">
    <source>
        <dbReference type="EMBL" id="ADL12416.1"/>
    </source>
</evidence>
<dbReference type="Proteomes" id="UP000001661">
    <property type="component" value="Chromosome"/>
</dbReference>
<keyword evidence="8" id="KW-1185">Reference proteome</keyword>
<dbReference type="SUPFAM" id="SSF53167">
    <property type="entry name" value="Purine and uridine phosphorylases"/>
    <property type="match status" value="1"/>
</dbReference>
<organism evidence="7 8">
    <name type="scientific">Acetohalobium arabaticum (strain ATCC 49924 / DSM 5501 / Z-7288)</name>
    <dbReference type="NCBI Taxonomy" id="574087"/>
    <lineage>
        <taxon>Bacteria</taxon>
        <taxon>Bacillati</taxon>
        <taxon>Bacillota</taxon>
        <taxon>Clostridia</taxon>
        <taxon>Halanaerobiales</taxon>
        <taxon>Halobacteroidaceae</taxon>
        <taxon>Acetohalobium</taxon>
    </lineage>
</organism>
<proteinExistence type="predicted"/>
<feature type="domain" description="Nucleoside phosphorylase" evidence="6">
    <location>
        <begin position="2"/>
        <end position="231"/>
    </location>
</feature>
<evidence type="ECO:0000256" key="3">
    <source>
        <dbReference type="ARBA" id="ARBA00022605"/>
    </source>
</evidence>
<dbReference type="AlphaFoldDB" id="D9QPH5"/>
<dbReference type="InterPro" id="IPR000845">
    <property type="entry name" value="Nucleoside_phosphorylase_d"/>
</dbReference>
<dbReference type="GO" id="GO:0008930">
    <property type="term" value="F:methylthioadenosine nucleosidase activity"/>
    <property type="evidence" value="ECO:0007669"/>
    <property type="project" value="InterPro"/>
</dbReference>
<dbReference type="PANTHER" id="PTHR46832:SF1">
    <property type="entry name" value="5'-METHYLTHIOADENOSINE_S-ADENOSYLHOMOCYSTEINE NUCLEOSIDASE"/>
    <property type="match status" value="1"/>
</dbReference>
<dbReference type="HOGENOM" id="CLU_031248_2_0_9"/>
<dbReference type="UniPathway" id="UPA00904">
    <property type="reaction ID" value="UER00871"/>
</dbReference>
<keyword evidence="4 7" id="KW-0378">Hydrolase</keyword>
<sequence length="234" mass="25511">MIGIIGAMDVEIKLLKSDLDLKEKKERAQMVFYQGELKGKDVVLVKSGIGKVNAAVCTQILVDDFSVDKVIFTGVAGAVDEELDVGDIVISTDTIQHDVNSTAMGYELGEIAEMNKVRFEADQDLIAIAKDAGEKLIEDGAGIEVVAGRVLSGDEFIADDEKVEWLKEVFNGYCAEMEGAAVGQACFLNDIPFVIIRSMSDKADGSAEVDYSAFMKKAANRSYRIVEEMLEHLK</sequence>
<comment type="pathway">
    <text evidence="1">Amino-acid biosynthesis; L-methionine biosynthesis via salvage pathway; S-methyl-5-thio-alpha-D-ribose 1-phosphate from S-methyl-5'-thioadenosine (hydrolase route): step 1/2.</text>
</comment>
<dbReference type="Pfam" id="PF01048">
    <property type="entry name" value="PNP_UDP_1"/>
    <property type="match status" value="1"/>
</dbReference>
<evidence type="ECO:0000259" key="6">
    <source>
        <dbReference type="Pfam" id="PF01048"/>
    </source>
</evidence>
<keyword evidence="3" id="KW-0028">Amino-acid biosynthesis</keyword>
<dbReference type="eggNOG" id="COG0775">
    <property type="taxonomic scope" value="Bacteria"/>
</dbReference>
<dbReference type="GO" id="GO:0005829">
    <property type="term" value="C:cytosol"/>
    <property type="evidence" value="ECO:0007669"/>
    <property type="project" value="TreeGrafter"/>
</dbReference>
<dbReference type="KEGG" id="aar:Acear_0882"/>
<dbReference type="GO" id="GO:0019284">
    <property type="term" value="P:L-methionine salvage from S-adenosylmethionine"/>
    <property type="evidence" value="ECO:0007669"/>
    <property type="project" value="TreeGrafter"/>
</dbReference>
<dbReference type="InterPro" id="IPR035994">
    <property type="entry name" value="Nucleoside_phosphorylase_sf"/>
</dbReference>
<evidence type="ECO:0000256" key="1">
    <source>
        <dbReference type="ARBA" id="ARBA00004945"/>
    </source>
</evidence>
<dbReference type="InterPro" id="IPR010049">
    <property type="entry name" value="MTA_SAH_Nsdase"/>
</dbReference>
<reference evidence="7 8" key="1">
    <citation type="journal article" date="2010" name="Stand. Genomic Sci.">
        <title>Complete genome sequence of Acetohalobium arabaticum type strain (Z-7288).</title>
        <authorList>
            <person name="Sikorski J."/>
            <person name="Lapidus A."/>
            <person name="Chertkov O."/>
            <person name="Lucas S."/>
            <person name="Copeland A."/>
            <person name="Glavina Del Rio T."/>
            <person name="Nolan M."/>
            <person name="Tice H."/>
            <person name="Cheng J.F."/>
            <person name="Han C."/>
            <person name="Brambilla E."/>
            <person name="Pitluck S."/>
            <person name="Liolios K."/>
            <person name="Ivanova N."/>
            <person name="Mavromatis K."/>
            <person name="Mikhailova N."/>
            <person name="Pati A."/>
            <person name="Bruce D."/>
            <person name="Detter C."/>
            <person name="Tapia R."/>
            <person name="Goodwin L."/>
            <person name="Chen A."/>
            <person name="Palaniappan K."/>
            <person name="Land M."/>
            <person name="Hauser L."/>
            <person name="Chang Y.J."/>
            <person name="Jeffries C.D."/>
            <person name="Rohde M."/>
            <person name="Goker M."/>
            <person name="Spring S."/>
            <person name="Woyke T."/>
            <person name="Bristow J."/>
            <person name="Eisen J.A."/>
            <person name="Markowitz V."/>
            <person name="Hugenholtz P."/>
            <person name="Kyrpides N.C."/>
            <person name="Klenk H.P."/>
        </authorList>
    </citation>
    <scope>NUCLEOTIDE SEQUENCE [LARGE SCALE GENOMIC DNA]</scope>
    <source>
        <strain evidence="8">ATCC 49924 / DSM 5501 / Z-7288</strain>
    </source>
</reference>
<name>D9QPH5_ACEAZ</name>
<evidence type="ECO:0000256" key="5">
    <source>
        <dbReference type="ARBA" id="ARBA00023167"/>
    </source>
</evidence>
<dbReference type="EC" id="3.2.2.9" evidence="2"/>
<accession>D9QPH5</accession>
<dbReference type="GO" id="GO:0019509">
    <property type="term" value="P:L-methionine salvage from methylthioadenosine"/>
    <property type="evidence" value="ECO:0007669"/>
    <property type="project" value="UniProtKB-UniPathway"/>
</dbReference>
<gene>
    <name evidence="7" type="ordered locus">Acear_0882</name>
</gene>
<evidence type="ECO:0000313" key="8">
    <source>
        <dbReference type="Proteomes" id="UP000001661"/>
    </source>
</evidence>
<evidence type="ECO:0000256" key="4">
    <source>
        <dbReference type="ARBA" id="ARBA00022801"/>
    </source>
</evidence>
<dbReference type="NCBIfam" id="TIGR01704">
    <property type="entry name" value="MTA_SAH-Nsdase"/>
    <property type="match status" value="1"/>
</dbReference>
<keyword evidence="5" id="KW-0486">Methionine biosynthesis</keyword>
<dbReference type="PANTHER" id="PTHR46832">
    <property type="entry name" value="5'-METHYLTHIOADENOSINE/S-ADENOSYLHOMOCYSTEINE NUCLEOSIDASE"/>
    <property type="match status" value="1"/>
</dbReference>
<dbReference type="STRING" id="574087.Acear_0882"/>
<evidence type="ECO:0000256" key="2">
    <source>
        <dbReference type="ARBA" id="ARBA00011974"/>
    </source>
</evidence>